<dbReference type="PANTHER" id="PTHR43401">
    <property type="entry name" value="L-THREONINE 3-DEHYDROGENASE"/>
    <property type="match status" value="1"/>
</dbReference>
<evidence type="ECO:0000313" key="6">
    <source>
        <dbReference type="EMBL" id="ARN75697.1"/>
    </source>
</evidence>
<keyword evidence="1 4" id="KW-0479">Metal-binding</keyword>
<evidence type="ECO:0000256" key="4">
    <source>
        <dbReference type="RuleBase" id="RU361277"/>
    </source>
</evidence>
<dbReference type="Gene3D" id="3.40.50.720">
    <property type="entry name" value="NAD(P)-binding Rossmann-like Domain"/>
    <property type="match status" value="1"/>
</dbReference>
<keyword evidence="2 4" id="KW-0862">Zinc</keyword>
<gene>
    <name evidence="6" type="ORF">BST96_17235</name>
</gene>
<dbReference type="SMART" id="SM00829">
    <property type="entry name" value="PKS_ER"/>
    <property type="match status" value="1"/>
</dbReference>
<keyword evidence="7" id="KW-1185">Reference proteome</keyword>
<dbReference type="InterPro" id="IPR011032">
    <property type="entry name" value="GroES-like_sf"/>
</dbReference>
<dbReference type="InterPro" id="IPR013149">
    <property type="entry name" value="ADH-like_C"/>
</dbReference>
<evidence type="ECO:0000313" key="7">
    <source>
        <dbReference type="Proteomes" id="UP000193450"/>
    </source>
</evidence>
<accession>A0A1X9NLJ0</accession>
<dbReference type="Gene3D" id="3.90.180.10">
    <property type="entry name" value="Medium-chain alcohol dehydrogenases, catalytic domain"/>
    <property type="match status" value="1"/>
</dbReference>
<protein>
    <submittedName>
        <fullName evidence="6">Alcohol dehydrogenase</fullName>
    </submittedName>
</protein>
<dbReference type="STRING" id="716816.BST96_17235"/>
<sequence>MKAAVFKEVGQPLSVENVDDPTPESTELVMKVSYCGICGTDLHATREGLTTACCGQILGHEYVGEIAEVGKAADGDWQVGDKVCAIPFIACGKCLPCAAGEFFQCANKKVSGVDDQGGFAEYVTTGSRETILLPDSLDLQTAALVEPLAVSLHAVRIADLKAGSRVLIMGAGPIGLTVALWAKFFGARDVVISELADSRAALAKKMGATHVIKPDLEKGAEDLLEQFCDHTGAPPDIILECVGAPGLLQQCMEMAPYGGKIIPVGVCEQPDNIMPFFGLIKELNIQFAIAYTKDDFETSVAMLAEKRIDVSPMITDIVSLEELPDAFEALKTPSSQCKVLTKISS</sequence>
<name>A0A1X9NLJ0_9GAMM</name>
<dbReference type="InterPro" id="IPR036291">
    <property type="entry name" value="NAD(P)-bd_dom_sf"/>
</dbReference>
<dbReference type="Pfam" id="PF08240">
    <property type="entry name" value="ADH_N"/>
    <property type="match status" value="1"/>
</dbReference>
<organism evidence="6 7">
    <name type="scientific">Oceanicoccus sagamiensis</name>
    <dbReference type="NCBI Taxonomy" id="716816"/>
    <lineage>
        <taxon>Bacteria</taxon>
        <taxon>Pseudomonadati</taxon>
        <taxon>Pseudomonadota</taxon>
        <taxon>Gammaproteobacteria</taxon>
        <taxon>Cellvibrionales</taxon>
        <taxon>Spongiibacteraceae</taxon>
        <taxon>Oceanicoccus</taxon>
    </lineage>
</organism>
<dbReference type="PANTHER" id="PTHR43401:SF2">
    <property type="entry name" value="L-THREONINE 3-DEHYDROGENASE"/>
    <property type="match status" value="1"/>
</dbReference>
<dbReference type="Pfam" id="PF00107">
    <property type="entry name" value="ADH_zinc_N"/>
    <property type="match status" value="1"/>
</dbReference>
<dbReference type="PROSITE" id="PS00059">
    <property type="entry name" value="ADH_ZINC"/>
    <property type="match status" value="1"/>
</dbReference>
<dbReference type="InterPro" id="IPR002328">
    <property type="entry name" value="ADH_Zn_CS"/>
</dbReference>
<evidence type="ECO:0000256" key="2">
    <source>
        <dbReference type="ARBA" id="ARBA00022833"/>
    </source>
</evidence>
<dbReference type="GO" id="GO:0016616">
    <property type="term" value="F:oxidoreductase activity, acting on the CH-OH group of donors, NAD or NADP as acceptor"/>
    <property type="evidence" value="ECO:0007669"/>
    <property type="project" value="UniProtKB-ARBA"/>
</dbReference>
<dbReference type="Proteomes" id="UP000193450">
    <property type="component" value="Chromosome"/>
</dbReference>
<dbReference type="SUPFAM" id="SSF50129">
    <property type="entry name" value="GroES-like"/>
    <property type="match status" value="1"/>
</dbReference>
<keyword evidence="3" id="KW-0560">Oxidoreductase</keyword>
<proteinExistence type="inferred from homology"/>
<dbReference type="InterPro" id="IPR013154">
    <property type="entry name" value="ADH-like_N"/>
</dbReference>
<dbReference type="KEGG" id="osg:BST96_17235"/>
<comment type="cofactor">
    <cofactor evidence="4">
        <name>Zn(2+)</name>
        <dbReference type="ChEBI" id="CHEBI:29105"/>
    </cofactor>
</comment>
<dbReference type="InterPro" id="IPR050129">
    <property type="entry name" value="Zn_alcohol_dh"/>
</dbReference>
<dbReference type="EMBL" id="CP019343">
    <property type="protein sequence ID" value="ARN75697.1"/>
    <property type="molecule type" value="Genomic_DNA"/>
</dbReference>
<dbReference type="InterPro" id="IPR020843">
    <property type="entry name" value="ER"/>
</dbReference>
<comment type="similarity">
    <text evidence="4">Belongs to the zinc-containing alcohol dehydrogenase family.</text>
</comment>
<dbReference type="SUPFAM" id="SSF51735">
    <property type="entry name" value="NAD(P)-binding Rossmann-fold domains"/>
    <property type="match status" value="1"/>
</dbReference>
<evidence type="ECO:0000256" key="1">
    <source>
        <dbReference type="ARBA" id="ARBA00022723"/>
    </source>
</evidence>
<dbReference type="GO" id="GO:0008270">
    <property type="term" value="F:zinc ion binding"/>
    <property type="evidence" value="ECO:0007669"/>
    <property type="project" value="InterPro"/>
</dbReference>
<dbReference type="RefSeq" id="WP_085759885.1">
    <property type="nucleotide sequence ID" value="NZ_CP019343.1"/>
</dbReference>
<dbReference type="AlphaFoldDB" id="A0A1X9NLJ0"/>
<feature type="domain" description="Enoyl reductase (ER)" evidence="5">
    <location>
        <begin position="10"/>
        <end position="341"/>
    </location>
</feature>
<dbReference type="OrthoDB" id="9773078at2"/>
<evidence type="ECO:0000259" key="5">
    <source>
        <dbReference type="SMART" id="SM00829"/>
    </source>
</evidence>
<reference evidence="6 7" key="1">
    <citation type="submission" date="2016-11" db="EMBL/GenBank/DDBJ databases">
        <title>Trade-off between light-utilization and light-protection in marine flavobacteria.</title>
        <authorList>
            <person name="Kumagai Y."/>
        </authorList>
    </citation>
    <scope>NUCLEOTIDE SEQUENCE [LARGE SCALE GENOMIC DNA]</scope>
    <source>
        <strain evidence="6 7">NBRC 107125</strain>
    </source>
</reference>
<evidence type="ECO:0000256" key="3">
    <source>
        <dbReference type="ARBA" id="ARBA00023002"/>
    </source>
</evidence>